<dbReference type="OrthoDB" id="296187at2759"/>
<evidence type="ECO:0000256" key="3">
    <source>
        <dbReference type="RuleBase" id="RU364030"/>
    </source>
</evidence>
<dbReference type="GO" id="GO:0007021">
    <property type="term" value="P:tubulin complex assembly"/>
    <property type="evidence" value="ECO:0007669"/>
    <property type="project" value="UniProtKB-UniRule"/>
</dbReference>
<dbReference type="Pfam" id="PF02970">
    <property type="entry name" value="TBCA"/>
    <property type="match status" value="1"/>
</dbReference>
<comment type="subunit">
    <text evidence="3">Supercomplex made of cofactors A to E. Cofactors A and D function by capturing and stabilizing tubulin in a quasi-native conformation. Cofactor E binds to the cofactor D-tubulin complex; interaction with cofactor C then causes the release of tubulin polypeptides that are committed to the native state.</text>
</comment>
<comment type="similarity">
    <text evidence="1 3">Belongs to the TBCA family.</text>
</comment>
<dbReference type="PANTHER" id="PTHR21500:SF0">
    <property type="entry name" value="TUBULIN-SPECIFIC CHAPERONE A"/>
    <property type="match status" value="1"/>
</dbReference>
<gene>
    <name evidence="4" type="ORF">BGZ99_007452</name>
</gene>
<keyword evidence="3" id="KW-0206">Cytoskeleton</keyword>
<dbReference type="Gene3D" id="1.20.58.90">
    <property type="match status" value="1"/>
</dbReference>
<dbReference type="AlphaFoldDB" id="A0A9P6RC33"/>
<reference evidence="4" key="1">
    <citation type="journal article" date="2020" name="Fungal Divers.">
        <title>Resolving the Mortierellaceae phylogeny through synthesis of multi-gene phylogenetics and phylogenomics.</title>
        <authorList>
            <person name="Vandepol N."/>
            <person name="Liber J."/>
            <person name="Desiro A."/>
            <person name="Na H."/>
            <person name="Kennedy M."/>
            <person name="Barry K."/>
            <person name="Grigoriev I.V."/>
            <person name="Miller A.N."/>
            <person name="O'Donnell K."/>
            <person name="Stajich J.E."/>
            <person name="Bonito G."/>
        </authorList>
    </citation>
    <scope>NUCLEOTIDE SEQUENCE</scope>
    <source>
        <strain evidence="4">REB-010B</strain>
    </source>
</reference>
<evidence type="ECO:0000313" key="4">
    <source>
        <dbReference type="EMBL" id="KAG0315451.1"/>
    </source>
</evidence>
<evidence type="ECO:0000256" key="1">
    <source>
        <dbReference type="ARBA" id="ARBA00006806"/>
    </source>
</evidence>
<sequence length="107" mass="12240">MSTRDLSIRTNVLKRLSKEKVAYNMEKIKQQQKIDAMVAKDPEDYNIKQQRGVLEETLDMLPDVDRRLKAAHQDLANCVMSAHPDVKASKEYEDAVQALETYSENSA</sequence>
<comment type="subcellular location">
    <subcellularLocation>
        <location evidence="3">Cytoplasm</location>
        <location evidence="3">Cytoskeleton</location>
    </subcellularLocation>
</comment>
<dbReference type="PANTHER" id="PTHR21500">
    <property type="entry name" value="TUBULIN-SPECIFIC CHAPERONE A"/>
    <property type="match status" value="1"/>
</dbReference>
<accession>A0A9P6RC33</accession>
<dbReference type="InterPro" id="IPR004226">
    <property type="entry name" value="TBCA"/>
</dbReference>
<dbReference type="Proteomes" id="UP000738325">
    <property type="component" value="Unassembled WGS sequence"/>
</dbReference>
<comment type="caution">
    <text evidence="4">The sequence shown here is derived from an EMBL/GenBank/DDBJ whole genome shotgun (WGS) entry which is preliminary data.</text>
</comment>
<keyword evidence="3" id="KW-0493">Microtubule</keyword>
<dbReference type="GO" id="GO:0007023">
    <property type="term" value="P:post-chaperonin tubulin folding pathway"/>
    <property type="evidence" value="ECO:0007669"/>
    <property type="project" value="UniProtKB-UniRule"/>
</dbReference>
<keyword evidence="5" id="KW-1185">Reference proteome</keyword>
<dbReference type="EMBL" id="JAAAIP010000538">
    <property type="protein sequence ID" value="KAG0315451.1"/>
    <property type="molecule type" value="Genomic_DNA"/>
</dbReference>
<evidence type="ECO:0000313" key="5">
    <source>
        <dbReference type="Proteomes" id="UP000738325"/>
    </source>
</evidence>
<dbReference type="GO" id="GO:0048487">
    <property type="term" value="F:beta-tubulin binding"/>
    <property type="evidence" value="ECO:0007669"/>
    <property type="project" value="InterPro"/>
</dbReference>
<dbReference type="GO" id="GO:0005829">
    <property type="term" value="C:cytosol"/>
    <property type="evidence" value="ECO:0007669"/>
    <property type="project" value="TreeGrafter"/>
</dbReference>
<dbReference type="SUPFAM" id="SSF46988">
    <property type="entry name" value="Tubulin chaperone cofactor A"/>
    <property type="match status" value="1"/>
</dbReference>
<keyword evidence="2 3" id="KW-0143">Chaperone</keyword>
<evidence type="ECO:0000256" key="2">
    <source>
        <dbReference type="ARBA" id="ARBA00023186"/>
    </source>
</evidence>
<dbReference type="InterPro" id="IPR036126">
    <property type="entry name" value="TBCA_sf"/>
</dbReference>
<name>A0A9P6RC33_9FUNG</name>
<keyword evidence="3" id="KW-0963">Cytoplasm</keyword>
<dbReference type="GO" id="GO:0005874">
    <property type="term" value="C:microtubule"/>
    <property type="evidence" value="ECO:0007669"/>
    <property type="project" value="UniProtKB-KW"/>
</dbReference>
<proteinExistence type="inferred from homology"/>
<organism evidence="4 5">
    <name type="scientific">Dissophora globulifera</name>
    <dbReference type="NCBI Taxonomy" id="979702"/>
    <lineage>
        <taxon>Eukaryota</taxon>
        <taxon>Fungi</taxon>
        <taxon>Fungi incertae sedis</taxon>
        <taxon>Mucoromycota</taxon>
        <taxon>Mortierellomycotina</taxon>
        <taxon>Mortierellomycetes</taxon>
        <taxon>Mortierellales</taxon>
        <taxon>Mortierellaceae</taxon>
        <taxon>Dissophora</taxon>
    </lineage>
</organism>
<protein>
    <recommendedName>
        <fullName evidence="3">Tubulin-specific chaperone A</fullName>
    </recommendedName>
</protein>